<comment type="similarity">
    <text evidence="1">Belongs to the FAH family.</text>
</comment>
<name>A0A6B3RPA4_9RHOB</name>
<comment type="caution">
    <text evidence="4">The sequence shown here is derived from an EMBL/GenBank/DDBJ whole genome shotgun (WGS) entry which is preliminary data.</text>
</comment>
<dbReference type="Proteomes" id="UP000481421">
    <property type="component" value="Unassembled WGS sequence"/>
</dbReference>
<dbReference type="Gene3D" id="3.90.850.10">
    <property type="entry name" value="Fumarylacetoacetase-like, C-terminal domain"/>
    <property type="match status" value="1"/>
</dbReference>
<dbReference type="PANTHER" id="PTHR42796">
    <property type="entry name" value="FUMARYLACETOACETATE HYDROLASE DOMAIN-CONTAINING PROTEIN 2A-RELATED"/>
    <property type="match status" value="1"/>
</dbReference>
<dbReference type="EMBL" id="JAAIKE010000006">
    <property type="protein sequence ID" value="NEX47920.1"/>
    <property type="molecule type" value="Genomic_DNA"/>
</dbReference>
<gene>
    <name evidence="4" type="ORF">G3572_17045</name>
</gene>
<evidence type="ECO:0000256" key="2">
    <source>
        <dbReference type="ARBA" id="ARBA00022723"/>
    </source>
</evidence>
<evidence type="ECO:0000313" key="5">
    <source>
        <dbReference type="Proteomes" id="UP000481421"/>
    </source>
</evidence>
<feature type="domain" description="Fumarylacetoacetase-like C-terminal" evidence="3">
    <location>
        <begin position="206"/>
        <end position="348"/>
    </location>
</feature>
<dbReference type="SUPFAM" id="SSF56529">
    <property type="entry name" value="FAH"/>
    <property type="match status" value="1"/>
</dbReference>
<dbReference type="AlphaFoldDB" id="A0A6B3RPA4"/>
<keyword evidence="5" id="KW-1185">Reference proteome</keyword>
<accession>A0A6B3RPA4</accession>
<sequence length="374" mass="39442">MDGTVIGRIWSPEAGGPSVITLRQGRVIDITCRAAPLVRDICEMEDPAGYVQSAEGRDIGTLEDLMAAAVGDMGRPHLLAPCDLQAVKACGVTFAGSMVERVIEERASGDPARAEAIRARVGAAIGDSLRNIRPGSAEAMAVKAALIAEGLWSQYLEVGIGPDAEVFSKAQVLSSVGHGAEIGLHPVSKWNNPEPEVVLAVSSRGQIVGAALGNDVNLRDVEGRSALLLSKAKDNNGSCAIGPFIRLFDAGFGLEDVRKAELALRVEGEDGFVLEGQSSMAQISRDPEDLVAQTIGRHHQYPDGLMLFLGTLFAPTKDRGEAGAGFTHHLGDVVTISSEALGTLRNRVTLSTRCAEWTFGARALMTNLAARGLL</sequence>
<organism evidence="4 5">
    <name type="scientific">Pseudotabrizicola algicola</name>
    <dbReference type="NCBI Taxonomy" id="2709381"/>
    <lineage>
        <taxon>Bacteria</taxon>
        <taxon>Pseudomonadati</taxon>
        <taxon>Pseudomonadota</taxon>
        <taxon>Alphaproteobacteria</taxon>
        <taxon>Rhodobacterales</taxon>
        <taxon>Paracoccaceae</taxon>
        <taxon>Pseudotabrizicola</taxon>
    </lineage>
</organism>
<dbReference type="PANTHER" id="PTHR42796:SF7">
    <property type="entry name" value="2-DEHYDRO-3-DEOXY-D-ARABINONATE DEHYDRATASE"/>
    <property type="match status" value="1"/>
</dbReference>
<evidence type="ECO:0000313" key="4">
    <source>
        <dbReference type="EMBL" id="NEX47920.1"/>
    </source>
</evidence>
<keyword evidence="4" id="KW-0378">Hydrolase</keyword>
<proteinExistence type="inferred from homology"/>
<dbReference type="GO" id="GO:0046872">
    <property type="term" value="F:metal ion binding"/>
    <property type="evidence" value="ECO:0007669"/>
    <property type="project" value="UniProtKB-KW"/>
</dbReference>
<dbReference type="Pfam" id="PF01557">
    <property type="entry name" value="FAA_hydrolase"/>
    <property type="match status" value="1"/>
</dbReference>
<protein>
    <submittedName>
        <fullName evidence="4">Fumarylacetoacetate hydrolase family protein</fullName>
    </submittedName>
</protein>
<evidence type="ECO:0000259" key="3">
    <source>
        <dbReference type="Pfam" id="PF01557"/>
    </source>
</evidence>
<dbReference type="GO" id="GO:0044281">
    <property type="term" value="P:small molecule metabolic process"/>
    <property type="evidence" value="ECO:0007669"/>
    <property type="project" value="UniProtKB-ARBA"/>
</dbReference>
<dbReference type="RefSeq" id="WP_164614109.1">
    <property type="nucleotide sequence ID" value="NZ_JAAIKE010000006.1"/>
</dbReference>
<dbReference type="InterPro" id="IPR036663">
    <property type="entry name" value="Fumarylacetoacetase_C_sf"/>
</dbReference>
<reference evidence="4 5" key="1">
    <citation type="submission" date="2020-02" db="EMBL/GenBank/DDBJ databases">
        <title>Rhodobacter algicola sp. nov., isolated from microalga culture.</title>
        <authorList>
            <person name="Park C.-Y."/>
        </authorList>
    </citation>
    <scope>NUCLEOTIDE SEQUENCE [LARGE SCALE GENOMIC DNA]</scope>
    <source>
        <strain evidence="4 5">ETT8</strain>
    </source>
</reference>
<dbReference type="InterPro" id="IPR051121">
    <property type="entry name" value="FAH"/>
</dbReference>
<evidence type="ECO:0000256" key="1">
    <source>
        <dbReference type="ARBA" id="ARBA00010211"/>
    </source>
</evidence>
<dbReference type="InterPro" id="IPR011234">
    <property type="entry name" value="Fumarylacetoacetase-like_C"/>
</dbReference>
<keyword evidence="2" id="KW-0479">Metal-binding</keyword>
<dbReference type="GO" id="GO:0016787">
    <property type="term" value="F:hydrolase activity"/>
    <property type="evidence" value="ECO:0007669"/>
    <property type="project" value="UniProtKB-KW"/>
</dbReference>